<evidence type="ECO:0000313" key="1">
    <source>
        <dbReference type="EMBL" id="SFJ76259.1"/>
    </source>
</evidence>
<evidence type="ECO:0000313" key="2">
    <source>
        <dbReference type="Proteomes" id="UP000183557"/>
    </source>
</evidence>
<name>A0A1I3U148_HALDA</name>
<organism evidence="1 2">
    <name type="scientific">Halobacillus dabanensis</name>
    <dbReference type="NCBI Taxonomy" id="240302"/>
    <lineage>
        <taxon>Bacteria</taxon>
        <taxon>Bacillati</taxon>
        <taxon>Bacillota</taxon>
        <taxon>Bacilli</taxon>
        <taxon>Bacillales</taxon>
        <taxon>Bacillaceae</taxon>
        <taxon>Halobacillus</taxon>
    </lineage>
</organism>
<gene>
    <name evidence="1" type="ORF">SAMN04487936_10486</name>
</gene>
<proteinExistence type="predicted"/>
<accession>A0A1I3U148</accession>
<dbReference type="AlphaFoldDB" id="A0A1I3U148"/>
<reference evidence="2" key="1">
    <citation type="submission" date="2016-10" db="EMBL/GenBank/DDBJ databases">
        <authorList>
            <person name="Varghese N."/>
            <person name="Submissions S."/>
        </authorList>
    </citation>
    <scope>NUCLEOTIDE SEQUENCE [LARGE SCALE GENOMIC DNA]</scope>
    <source>
        <strain evidence="2">CGMCC 1.3704</strain>
    </source>
</reference>
<dbReference type="Proteomes" id="UP000183557">
    <property type="component" value="Unassembled WGS sequence"/>
</dbReference>
<dbReference type="Pfam" id="PF03682">
    <property type="entry name" value="UPF0158"/>
    <property type="match status" value="1"/>
</dbReference>
<dbReference type="OrthoDB" id="48384at2"/>
<keyword evidence="2" id="KW-1185">Reference proteome</keyword>
<dbReference type="RefSeq" id="WP_075036079.1">
    <property type="nucleotide sequence ID" value="NZ_FOSB01000004.1"/>
</dbReference>
<protein>
    <submittedName>
        <fullName evidence="1">Uncharacterized protein family (UPF0158)</fullName>
    </submittedName>
</protein>
<dbReference type="InterPro" id="IPR005361">
    <property type="entry name" value="UPF0158"/>
</dbReference>
<dbReference type="EMBL" id="FOSB01000004">
    <property type="protein sequence ID" value="SFJ76259.1"/>
    <property type="molecule type" value="Genomic_DNA"/>
</dbReference>
<sequence length="155" mass="18627">MKVKLSTVAENIDMHESDYQMFFDKQSYKIVLLTEGALERAEDGEPYDHLPEWRQEERKQAEIIVDDCEGRFVVLPEKRDLEDYSIMEDFTFSIKDEKVKGKLLHAIRGRGAFRRFRSQVENSGLLEDWYRYRDSKHMEVAREWCEEEGIQFYEE</sequence>